<keyword evidence="2" id="KW-0805">Transcription regulation</keyword>
<dbReference type="SUPFAM" id="SSF53850">
    <property type="entry name" value="Periplasmic binding protein-like II"/>
    <property type="match status" value="1"/>
</dbReference>
<evidence type="ECO:0000313" key="7">
    <source>
        <dbReference type="Proteomes" id="UP001243846"/>
    </source>
</evidence>
<dbReference type="Proteomes" id="UP001243846">
    <property type="component" value="Unassembled WGS sequence"/>
</dbReference>
<dbReference type="InterPro" id="IPR036388">
    <property type="entry name" value="WH-like_DNA-bd_sf"/>
</dbReference>
<comment type="caution">
    <text evidence="6">The sequence shown here is derived from an EMBL/GenBank/DDBJ whole genome shotgun (WGS) entry which is preliminary data.</text>
</comment>
<name>A0ABT8D344_9RHOB</name>
<proteinExistence type="inferred from homology"/>
<protein>
    <submittedName>
        <fullName evidence="6">LysR family transcriptional regulator</fullName>
    </submittedName>
</protein>
<reference evidence="7" key="1">
    <citation type="journal article" date="2019" name="Int. J. Syst. Evol. Microbiol.">
        <title>The Global Catalogue of Microorganisms (GCM) 10K type strain sequencing project: providing services to taxonomists for standard genome sequencing and annotation.</title>
        <authorList>
            <consortium name="The Broad Institute Genomics Platform"/>
            <consortium name="The Broad Institute Genome Sequencing Center for Infectious Disease"/>
            <person name="Wu L."/>
            <person name="Ma J."/>
        </authorList>
    </citation>
    <scope>NUCLEOTIDE SEQUENCE [LARGE SCALE GENOMIC DNA]</scope>
    <source>
        <strain evidence="7">CECT 8482</strain>
    </source>
</reference>
<dbReference type="Gene3D" id="3.40.190.290">
    <property type="match status" value="1"/>
</dbReference>
<dbReference type="EMBL" id="JAUFRC010000001">
    <property type="protein sequence ID" value="MDN3711228.1"/>
    <property type="molecule type" value="Genomic_DNA"/>
</dbReference>
<dbReference type="PANTHER" id="PTHR30419">
    <property type="entry name" value="HTH-TYPE TRANSCRIPTIONAL REGULATOR YBHD"/>
    <property type="match status" value="1"/>
</dbReference>
<evidence type="ECO:0000256" key="3">
    <source>
        <dbReference type="ARBA" id="ARBA00023125"/>
    </source>
</evidence>
<dbReference type="Pfam" id="PF00126">
    <property type="entry name" value="HTH_1"/>
    <property type="match status" value="1"/>
</dbReference>
<feature type="domain" description="HTH lysR-type" evidence="5">
    <location>
        <begin position="11"/>
        <end position="63"/>
    </location>
</feature>
<dbReference type="Gene3D" id="1.10.10.10">
    <property type="entry name" value="Winged helix-like DNA-binding domain superfamily/Winged helix DNA-binding domain"/>
    <property type="match status" value="1"/>
</dbReference>
<evidence type="ECO:0000256" key="1">
    <source>
        <dbReference type="ARBA" id="ARBA00009437"/>
    </source>
</evidence>
<keyword evidence="3" id="KW-0238">DNA-binding</keyword>
<dbReference type="CDD" id="cd08440">
    <property type="entry name" value="PBP2_LTTR_like_4"/>
    <property type="match status" value="1"/>
</dbReference>
<dbReference type="PRINTS" id="PR00039">
    <property type="entry name" value="HTHLYSR"/>
</dbReference>
<accession>A0ABT8D344</accession>
<dbReference type="PANTHER" id="PTHR30419:SF8">
    <property type="entry name" value="NITROGEN ASSIMILATION TRANSCRIPTIONAL ACTIVATOR-RELATED"/>
    <property type="match status" value="1"/>
</dbReference>
<evidence type="ECO:0000256" key="4">
    <source>
        <dbReference type="ARBA" id="ARBA00023163"/>
    </source>
</evidence>
<comment type="similarity">
    <text evidence="1">Belongs to the LysR transcriptional regulatory family.</text>
</comment>
<evidence type="ECO:0000313" key="6">
    <source>
        <dbReference type="EMBL" id="MDN3711228.1"/>
    </source>
</evidence>
<dbReference type="SUPFAM" id="SSF46785">
    <property type="entry name" value="Winged helix' DNA-binding domain"/>
    <property type="match status" value="1"/>
</dbReference>
<sequence length="262" mass="28635">MKRIDISPFEIQIFLEVAATGNFSRTSETMALSQPAVSRAINRLEQRLNLRLFDRTTRQVVLTPFGEAFLPIAKRVVHDLTVSLDEMTSYVTGGSTHLAIAALPSVAARILPAPLRRFHIDFPSVTIDILDSFKGNVSEAVTRAEADFGISVETEAAPHLGFSPLVRDRFFAVLHHDHPLAAQAELSWADLLQSPLIAMRTMTSVRQLTDQLLRDLGQAGGYAHEATHPATAGAMIEAGLGVTALPELTLELCRAAIWFSAR</sequence>
<gene>
    <name evidence="6" type="ORF">QWZ10_04185</name>
</gene>
<dbReference type="InterPro" id="IPR005119">
    <property type="entry name" value="LysR_subst-bd"/>
</dbReference>
<dbReference type="InterPro" id="IPR000847">
    <property type="entry name" value="LysR_HTH_N"/>
</dbReference>
<keyword evidence="7" id="KW-1185">Reference proteome</keyword>
<evidence type="ECO:0000256" key="2">
    <source>
        <dbReference type="ARBA" id="ARBA00023015"/>
    </source>
</evidence>
<dbReference type="InterPro" id="IPR050950">
    <property type="entry name" value="HTH-type_LysR_regulators"/>
</dbReference>
<dbReference type="InterPro" id="IPR036390">
    <property type="entry name" value="WH_DNA-bd_sf"/>
</dbReference>
<organism evidence="6 7">
    <name type="scientific">Paracoccus cavernae</name>
    <dbReference type="NCBI Taxonomy" id="1571207"/>
    <lineage>
        <taxon>Bacteria</taxon>
        <taxon>Pseudomonadati</taxon>
        <taxon>Pseudomonadota</taxon>
        <taxon>Alphaproteobacteria</taxon>
        <taxon>Rhodobacterales</taxon>
        <taxon>Paracoccaceae</taxon>
        <taxon>Paracoccus</taxon>
    </lineage>
</organism>
<keyword evidence="4" id="KW-0804">Transcription</keyword>
<dbReference type="Pfam" id="PF03466">
    <property type="entry name" value="LysR_substrate"/>
    <property type="match status" value="1"/>
</dbReference>
<evidence type="ECO:0000259" key="5">
    <source>
        <dbReference type="PROSITE" id="PS50931"/>
    </source>
</evidence>
<dbReference type="PROSITE" id="PS50931">
    <property type="entry name" value="HTH_LYSR"/>
    <property type="match status" value="1"/>
</dbReference>